<dbReference type="GO" id="GO:0009847">
    <property type="term" value="P:spore germination"/>
    <property type="evidence" value="ECO:0007669"/>
    <property type="project" value="InterPro"/>
</dbReference>
<dbReference type="STRING" id="1385513.N780_05405"/>
<dbReference type="InterPro" id="IPR057336">
    <property type="entry name" value="GerAC_N"/>
</dbReference>
<gene>
    <name evidence="10" type="ORF">N780_05405</name>
</gene>
<comment type="caution">
    <text evidence="10">The sequence shown here is derived from an EMBL/GenBank/DDBJ whole genome shotgun (WGS) entry which is preliminary data.</text>
</comment>
<organism evidence="10 11">
    <name type="scientific">Pontibacillus chungwhensis BH030062</name>
    <dbReference type="NCBI Taxonomy" id="1385513"/>
    <lineage>
        <taxon>Bacteria</taxon>
        <taxon>Bacillati</taxon>
        <taxon>Bacillota</taxon>
        <taxon>Bacilli</taxon>
        <taxon>Bacillales</taxon>
        <taxon>Bacillaceae</taxon>
        <taxon>Pontibacillus</taxon>
    </lineage>
</organism>
<reference evidence="10 11" key="1">
    <citation type="submission" date="2013-08" db="EMBL/GenBank/DDBJ databases">
        <title>Genome of Pontibacillus chungwhensis.</title>
        <authorList>
            <person name="Wang Q."/>
            <person name="Wang G."/>
        </authorList>
    </citation>
    <scope>NUCLEOTIDE SEQUENCE [LARGE SCALE GENOMIC DNA]</scope>
    <source>
        <strain evidence="10 11">BH030062</strain>
    </source>
</reference>
<feature type="domain" description="Spore germination GerAC-like C-terminal" evidence="8">
    <location>
        <begin position="197"/>
        <end position="371"/>
    </location>
</feature>
<sequence length="374" mass="42543">MKKLICILCVLVLLTGCVERKYIERLGIITVIGYDLLEEGFLEGTLIFFQFDPNANSVSQIITSRANSAKGIRQDANLKSSKQLVSGQLRLAVFGSQLAEKGIMRVTDTLARDAAVSDLLYMTIAEEDAKAILSSNKMEDAADIGNYLNSMIEKNIQNEVLPYSTLHQFQHDYYDLGRDPILPMLNLEDGKPVLRHLALMQDDRMVGKLPVKKGFYLKLIESRFEAGHLEVGLPREKFKPYFKSNRNHEEIDQMFVTFDEIKSKSQLVLNSPDSLSFNLDITLEGRILEISDDLKIQDPKVVKLLEEEFASLIEDEIKSVVEVFKENQVDPIGFGQIYNKERPLKEKGEWRKLMSDISVDTNVKTRIVRHGIIK</sequence>
<keyword evidence="6" id="KW-0564">Palmitate</keyword>
<keyword evidence="11" id="KW-1185">Reference proteome</keyword>
<evidence type="ECO:0000256" key="3">
    <source>
        <dbReference type="ARBA" id="ARBA00022544"/>
    </source>
</evidence>
<dbReference type="PROSITE" id="PS51257">
    <property type="entry name" value="PROKAR_LIPOPROTEIN"/>
    <property type="match status" value="1"/>
</dbReference>
<keyword evidence="5" id="KW-0472">Membrane</keyword>
<keyword evidence="7" id="KW-0449">Lipoprotein</keyword>
<dbReference type="Proteomes" id="UP000030153">
    <property type="component" value="Unassembled WGS sequence"/>
</dbReference>
<evidence type="ECO:0000256" key="1">
    <source>
        <dbReference type="ARBA" id="ARBA00004635"/>
    </source>
</evidence>
<dbReference type="InterPro" id="IPR008844">
    <property type="entry name" value="Spore_GerAC-like"/>
</dbReference>
<dbReference type="NCBIfam" id="TIGR02887">
    <property type="entry name" value="spore_ger_x_C"/>
    <property type="match status" value="1"/>
</dbReference>
<dbReference type="Pfam" id="PF05504">
    <property type="entry name" value="Spore_GerAC"/>
    <property type="match status" value="1"/>
</dbReference>
<dbReference type="InterPro" id="IPR046953">
    <property type="entry name" value="Spore_GerAC-like_C"/>
</dbReference>
<evidence type="ECO:0000256" key="5">
    <source>
        <dbReference type="ARBA" id="ARBA00023136"/>
    </source>
</evidence>
<evidence type="ECO:0000259" key="9">
    <source>
        <dbReference type="Pfam" id="PF25198"/>
    </source>
</evidence>
<dbReference type="Gene3D" id="3.30.300.210">
    <property type="entry name" value="Nutrient germinant receptor protein C, domain 3"/>
    <property type="match status" value="1"/>
</dbReference>
<name>A0A0A2UVA2_9BACI</name>
<dbReference type="OrthoDB" id="2592518at2"/>
<evidence type="ECO:0000313" key="10">
    <source>
        <dbReference type="EMBL" id="KGP90406.1"/>
    </source>
</evidence>
<dbReference type="RefSeq" id="WP_036786019.1">
    <property type="nucleotide sequence ID" value="NZ_AVBG01000013.1"/>
</dbReference>
<comment type="similarity">
    <text evidence="2">Belongs to the GerABKC lipoprotein family.</text>
</comment>
<evidence type="ECO:0000313" key="11">
    <source>
        <dbReference type="Proteomes" id="UP000030153"/>
    </source>
</evidence>
<dbReference type="EMBL" id="AVBG01000013">
    <property type="protein sequence ID" value="KGP90406.1"/>
    <property type="molecule type" value="Genomic_DNA"/>
</dbReference>
<evidence type="ECO:0000256" key="2">
    <source>
        <dbReference type="ARBA" id="ARBA00007886"/>
    </source>
</evidence>
<dbReference type="GO" id="GO:0016020">
    <property type="term" value="C:membrane"/>
    <property type="evidence" value="ECO:0007669"/>
    <property type="project" value="UniProtKB-SubCell"/>
</dbReference>
<dbReference type="AlphaFoldDB" id="A0A0A2UVA2"/>
<evidence type="ECO:0000256" key="4">
    <source>
        <dbReference type="ARBA" id="ARBA00022729"/>
    </source>
</evidence>
<dbReference type="PANTHER" id="PTHR35789">
    <property type="entry name" value="SPORE GERMINATION PROTEIN B3"/>
    <property type="match status" value="1"/>
</dbReference>
<protein>
    <submittedName>
        <fullName evidence="10">Uncharacterized protein</fullName>
    </submittedName>
</protein>
<dbReference type="InterPro" id="IPR038501">
    <property type="entry name" value="Spore_GerAC_C_sf"/>
</dbReference>
<accession>A0A0A2UVA2</accession>
<dbReference type="Pfam" id="PF25198">
    <property type="entry name" value="Spore_GerAC_N"/>
    <property type="match status" value="1"/>
</dbReference>
<dbReference type="PANTHER" id="PTHR35789:SF1">
    <property type="entry name" value="SPORE GERMINATION PROTEIN B3"/>
    <property type="match status" value="1"/>
</dbReference>
<evidence type="ECO:0000259" key="8">
    <source>
        <dbReference type="Pfam" id="PF05504"/>
    </source>
</evidence>
<evidence type="ECO:0000256" key="6">
    <source>
        <dbReference type="ARBA" id="ARBA00023139"/>
    </source>
</evidence>
<keyword evidence="3" id="KW-0309">Germination</keyword>
<dbReference type="eggNOG" id="ENOG502Z9GR">
    <property type="taxonomic scope" value="Bacteria"/>
</dbReference>
<evidence type="ECO:0000256" key="7">
    <source>
        <dbReference type="ARBA" id="ARBA00023288"/>
    </source>
</evidence>
<feature type="domain" description="Spore germination protein N-terminal" evidence="9">
    <location>
        <begin position="20"/>
        <end position="186"/>
    </location>
</feature>
<proteinExistence type="inferred from homology"/>
<keyword evidence="4" id="KW-0732">Signal</keyword>
<comment type="subcellular location">
    <subcellularLocation>
        <location evidence="1">Membrane</location>
        <topology evidence="1">Lipid-anchor</topology>
    </subcellularLocation>
</comment>